<reference evidence="5" key="1">
    <citation type="journal article" date="2014" name="Int. J. Syst. Evol. Microbiol.">
        <title>Complete genome sequence of Corynebacterium casei LMG S-19264T (=DSM 44701T), isolated from a smear-ripened cheese.</title>
        <authorList>
            <consortium name="US DOE Joint Genome Institute (JGI-PGF)"/>
            <person name="Walter F."/>
            <person name="Albersmeier A."/>
            <person name="Kalinowski J."/>
            <person name="Ruckert C."/>
        </authorList>
    </citation>
    <scope>NUCLEOTIDE SEQUENCE</scope>
    <source>
        <strain evidence="5">JCM 17820</strain>
    </source>
</reference>
<evidence type="ECO:0000313" key="6">
    <source>
        <dbReference type="Proteomes" id="UP000605784"/>
    </source>
</evidence>
<evidence type="ECO:0000256" key="3">
    <source>
        <dbReference type="ARBA" id="ARBA00022842"/>
    </source>
</evidence>
<organism evidence="5 6">
    <name type="scientific">Haloarcula pellucida</name>
    <dbReference type="NCBI Taxonomy" id="1427151"/>
    <lineage>
        <taxon>Archaea</taxon>
        <taxon>Methanobacteriati</taxon>
        <taxon>Methanobacteriota</taxon>
        <taxon>Stenosarchaea group</taxon>
        <taxon>Halobacteria</taxon>
        <taxon>Halobacteriales</taxon>
        <taxon>Haloarculaceae</taxon>
        <taxon>Haloarcula</taxon>
    </lineage>
</organism>
<gene>
    <name evidence="5" type="primary">acpS</name>
    <name evidence="5" type="ORF">GCM10009030_32700</name>
</gene>
<keyword evidence="1" id="KW-0808">Transferase</keyword>
<dbReference type="Proteomes" id="UP000605784">
    <property type="component" value="Unassembled WGS sequence"/>
</dbReference>
<dbReference type="Pfam" id="PF01648">
    <property type="entry name" value="ACPS"/>
    <property type="match status" value="1"/>
</dbReference>
<dbReference type="InterPro" id="IPR008278">
    <property type="entry name" value="4-PPantetheinyl_Trfase_dom"/>
</dbReference>
<sequence length="153" mass="15994">MRDGDVPGQHDAAGPTVLHGVDVVSIARVADLLSEFGDSVRGRAFTDAERAYCEARADPPQHYAARWAAKEAFTKTLADPSPGVPTAAVEVKRRDDGPHLSLAPVAQAALDATLAERDCSFESADIAVSLSHDQSAGYAVGSVTVVATASRHD</sequence>
<evidence type="ECO:0000259" key="4">
    <source>
        <dbReference type="Pfam" id="PF01648"/>
    </source>
</evidence>
<dbReference type="AlphaFoldDB" id="A0A830GQZ4"/>
<accession>A0A830GQZ4</accession>
<keyword evidence="6" id="KW-1185">Reference proteome</keyword>
<dbReference type="Gene3D" id="3.90.470.20">
    <property type="entry name" value="4'-phosphopantetheinyl transferase domain"/>
    <property type="match status" value="1"/>
</dbReference>
<dbReference type="RefSeq" id="WP_189000576.1">
    <property type="nucleotide sequence ID" value="NZ_BMOU01000006.1"/>
</dbReference>
<keyword evidence="2" id="KW-0479">Metal-binding</keyword>
<dbReference type="InterPro" id="IPR037143">
    <property type="entry name" value="4-PPantetheinyl_Trfase_dom_sf"/>
</dbReference>
<evidence type="ECO:0000256" key="1">
    <source>
        <dbReference type="ARBA" id="ARBA00022679"/>
    </source>
</evidence>
<keyword evidence="3" id="KW-0460">Magnesium</keyword>
<evidence type="ECO:0000256" key="2">
    <source>
        <dbReference type="ARBA" id="ARBA00022723"/>
    </source>
</evidence>
<proteinExistence type="predicted"/>
<dbReference type="GO" id="GO:0006633">
    <property type="term" value="P:fatty acid biosynthetic process"/>
    <property type="evidence" value="ECO:0007669"/>
    <property type="project" value="InterPro"/>
</dbReference>
<evidence type="ECO:0000313" key="5">
    <source>
        <dbReference type="EMBL" id="GGO00275.1"/>
    </source>
</evidence>
<feature type="domain" description="4'-phosphopantetheinyl transferase" evidence="4">
    <location>
        <begin position="20"/>
        <end position="97"/>
    </location>
</feature>
<name>A0A830GQZ4_9EURY</name>
<dbReference type="InterPro" id="IPR004568">
    <property type="entry name" value="Ppantetheine-prot_Trfase_dom"/>
</dbReference>
<dbReference type="SUPFAM" id="SSF56214">
    <property type="entry name" value="4'-phosphopantetheinyl transferase"/>
    <property type="match status" value="1"/>
</dbReference>
<protein>
    <submittedName>
        <fullName evidence="5">Holo-[acyl-carrier-protein] synthase</fullName>
    </submittedName>
</protein>
<dbReference type="EMBL" id="BMOU01000006">
    <property type="protein sequence ID" value="GGO00275.1"/>
    <property type="molecule type" value="Genomic_DNA"/>
</dbReference>
<dbReference type="GO" id="GO:0008897">
    <property type="term" value="F:holo-[acyl-carrier-protein] synthase activity"/>
    <property type="evidence" value="ECO:0007669"/>
    <property type="project" value="InterPro"/>
</dbReference>
<comment type="caution">
    <text evidence="5">The sequence shown here is derived from an EMBL/GenBank/DDBJ whole genome shotgun (WGS) entry which is preliminary data.</text>
</comment>
<dbReference type="NCBIfam" id="TIGR00556">
    <property type="entry name" value="pantethn_trn"/>
    <property type="match status" value="1"/>
</dbReference>
<dbReference type="GO" id="GO:0000287">
    <property type="term" value="F:magnesium ion binding"/>
    <property type="evidence" value="ECO:0007669"/>
    <property type="project" value="InterPro"/>
</dbReference>
<reference evidence="5" key="2">
    <citation type="submission" date="2020-09" db="EMBL/GenBank/DDBJ databases">
        <authorList>
            <person name="Sun Q."/>
            <person name="Ohkuma M."/>
        </authorList>
    </citation>
    <scope>NUCLEOTIDE SEQUENCE</scope>
    <source>
        <strain evidence="5">JCM 17820</strain>
    </source>
</reference>